<dbReference type="KEGG" id="rba:RB7205"/>
<dbReference type="PATRIC" id="fig|243090.15.peg.3487"/>
<protein>
    <recommendedName>
        <fullName evidence="4">DUF4272 domain-containing protein</fullName>
    </recommendedName>
</protein>
<evidence type="ECO:0008006" key="4">
    <source>
        <dbReference type="Google" id="ProtNLM"/>
    </source>
</evidence>
<reference evidence="2 3" key="1">
    <citation type="journal article" date="2003" name="Proc. Natl. Acad. Sci. U.S.A.">
        <title>Complete genome sequence of the marine planctomycete Pirellula sp. strain 1.</title>
        <authorList>
            <person name="Gloeckner F.O."/>
            <person name="Kube M."/>
            <person name="Bauer M."/>
            <person name="Teeling H."/>
            <person name="Lombardot T."/>
            <person name="Ludwig W."/>
            <person name="Gade D."/>
            <person name="Beck A."/>
            <person name="Borzym K."/>
            <person name="Heitmann K."/>
            <person name="Rabus R."/>
            <person name="Schlesner H."/>
            <person name="Amann R."/>
            <person name="Reinhardt R."/>
        </authorList>
    </citation>
    <scope>NUCLEOTIDE SEQUENCE [LARGE SCALE GENOMIC DNA]</scope>
    <source>
        <strain evidence="3">DSM 10527 / NCIMB 13988 / SH1</strain>
    </source>
</reference>
<sequence length="383" mass="42610">MVPRKVGPRLSPMGNPSAPSSSSVRFAISTVRLPANPVEIESEWNVTELAPEATEDLLEECWEQIDSPYQSTNPLAALLQRHLQRTRHIYRLESPENSQASFPPPNWHDWAWAANALWWTPEDNGKPAVLSDPAGRQLHGPGNFDAEAQIPFLPESRRRRLESETVLRNRNLDPVDGTAPLPSSSEIETFAPAIAATRMLGLFAVAARAEAMANNQTLDLDRVRERSPLAADALTPAEKDFFDLISPPAEMVDTAAWRYESLHTLQWALQMQPDLDWPDERCDLASVLRLILSLPHEDLIEHAILRPMEELLQAADLHVCLWWKLAVEGAAGRDVPGGLDPGVVAERVHALTWLLQLSGFVPEDAADMSWDQVGREIERGIVG</sequence>
<dbReference type="STRING" id="243090.RB7205"/>
<dbReference type="InterPro" id="IPR025368">
    <property type="entry name" value="DUF4272"/>
</dbReference>
<gene>
    <name evidence="2" type="ordered locus">RB7205</name>
</gene>
<organism evidence="2 3">
    <name type="scientific">Rhodopirellula baltica (strain DSM 10527 / NCIMB 13988 / SH1)</name>
    <dbReference type="NCBI Taxonomy" id="243090"/>
    <lineage>
        <taxon>Bacteria</taxon>
        <taxon>Pseudomonadati</taxon>
        <taxon>Planctomycetota</taxon>
        <taxon>Planctomycetia</taxon>
        <taxon>Pirellulales</taxon>
        <taxon>Pirellulaceae</taxon>
        <taxon>Rhodopirellula</taxon>
    </lineage>
</organism>
<evidence type="ECO:0000256" key="1">
    <source>
        <dbReference type="SAM" id="MobiDB-lite"/>
    </source>
</evidence>
<dbReference type="OrthoDB" id="4399984at2"/>
<name>Q7UP27_RHOBA</name>
<evidence type="ECO:0000313" key="3">
    <source>
        <dbReference type="Proteomes" id="UP000001025"/>
    </source>
</evidence>
<dbReference type="Proteomes" id="UP000001025">
    <property type="component" value="Chromosome"/>
</dbReference>
<feature type="region of interest" description="Disordered" evidence="1">
    <location>
        <begin position="1"/>
        <end position="22"/>
    </location>
</feature>
<dbReference type="Pfam" id="PF14094">
    <property type="entry name" value="DUF4272"/>
    <property type="match status" value="1"/>
</dbReference>
<dbReference type="EnsemblBacteria" id="CAD75238">
    <property type="protein sequence ID" value="CAD75238"/>
    <property type="gene ID" value="RB7205"/>
</dbReference>
<dbReference type="AlphaFoldDB" id="Q7UP27"/>
<keyword evidence="3" id="KW-1185">Reference proteome</keyword>
<accession>Q7UP27</accession>
<dbReference type="InParanoid" id="Q7UP27"/>
<dbReference type="EMBL" id="BX294145">
    <property type="protein sequence ID" value="CAD75238.1"/>
    <property type="molecule type" value="Genomic_DNA"/>
</dbReference>
<evidence type="ECO:0000313" key="2">
    <source>
        <dbReference type="EMBL" id="CAD75238.1"/>
    </source>
</evidence>
<dbReference type="eggNOG" id="ENOG502ZC6N">
    <property type="taxonomic scope" value="Bacteria"/>
</dbReference>
<proteinExistence type="predicted"/>
<dbReference type="HOGENOM" id="CLU_721359_0_0_0"/>